<organism evidence="1 2">
    <name type="scientific">Flagellimonas hymeniacidonis</name>
    <dbReference type="NCBI Taxonomy" id="2603628"/>
    <lineage>
        <taxon>Bacteria</taxon>
        <taxon>Pseudomonadati</taxon>
        <taxon>Bacteroidota</taxon>
        <taxon>Flavobacteriia</taxon>
        <taxon>Flavobacteriales</taxon>
        <taxon>Flavobacteriaceae</taxon>
        <taxon>Flagellimonas</taxon>
    </lineage>
</organism>
<dbReference type="InterPro" id="IPR012808">
    <property type="entry name" value="CHP02453"/>
</dbReference>
<protein>
    <submittedName>
        <fullName evidence="1">DUF2461 domain-containing protein</fullName>
    </submittedName>
</protein>
<dbReference type="InterPro" id="IPR015996">
    <property type="entry name" value="UCP028451"/>
</dbReference>
<comment type="caution">
    <text evidence="1">The sequence shown here is derived from an EMBL/GenBank/DDBJ whole genome shotgun (WGS) entry which is preliminary data.</text>
</comment>
<evidence type="ECO:0000313" key="1">
    <source>
        <dbReference type="EMBL" id="TXN38304.1"/>
    </source>
</evidence>
<dbReference type="EMBL" id="VRUR01000001">
    <property type="protein sequence ID" value="TXN38304.1"/>
    <property type="molecule type" value="Genomic_DNA"/>
</dbReference>
<name>A0A5C8V865_9FLAO</name>
<gene>
    <name evidence="1" type="ORF">FVB32_08415</name>
</gene>
<dbReference type="Pfam" id="PF09365">
    <property type="entry name" value="DUF2461"/>
    <property type="match status" value="1"/>
</dbReference>
<dbReference type="PIRSF" id="PIRSF028451">
    <property type="entry name" value="UCP028451"/>
    <property type="match status" value="1"/>
</dbReference>
<dbReference type="PANTHER" id="PTHR36452">
    <property type="entry name" value="CHROMOSOME 12, WHOLE GENOME SHOTGUN SEQUENCE"/>
    <property type="match status" value="1"/>
</dbReference>
<sequence length="221" mass="26405">MKYFDEDFLAFFKELEKNNSKSWFDLNRKRYEKSVKIPFKKFVSDLVYDLQVLYPDKNLQENHSIMRINRDTRFSQDKTPYKIQMSSIILPNGKKDKSKPGFYIQANHKDVRVYSGCHGLDKTQLQSIREQINVHLTEFNDLISSKDFVDLYGQILGEKHQRIPKEYTEVAQKQPLIKNKEFYWYFKISPEELLKDDLIALLISKYKKALPLNRFFENALN</sequence>
<reference evidence="1 2" key="1">
    <citation type="submission" date="2019-08" db="EMBL/GenBank/DDBJ databases">
        <title>Professor.</title>
        <authorList>
            <person name="Park J.S."/>
        </authorList>
    </citation>
    <scope>NUCLEOTIDE SEQUENCE [LARGE SCALE GENOMIC DNA]</scope>
    <source>
        <strain evidence="1 2">176CP5-101</strain>
    </source>
</reference>
<dbReference type="AlphaFoldDB" id="A0A5C8V865"/>
<evidence type="ECO:0000313" key="2">
    <source>
        <dbReference type="Proteomes" id="UP000321456"/>
    </source>
</evidence>
<keyword evidence="2" id="KW-1185">Reference proteome</keyword>
<dbReference type="NCBIfam" id="TIGR02453">
    <property type="entry name" value="TIGR02453 family protein"/>
    <property type="match status" value="1"/>
</dbReference>
<dbReference type="RefSeq" id="WP_147743175.1">
    <property type="nucleotide sequence ID" value="NZ_VRUR01000001.1"/>
</dbReference>
<proteinExistence type="predicted"/>
<accession>A0A5C8V865</accession>
<dbReference type="PANTHER" id="PTHR36452:SF1">
    <property type="entry name" value="DUF2461 DOMAIN-CONTAINING PROTEIN"/>
    <property type="match status" value="1"/>
</dbReference>
<dbReference type="Proteomes" id="UP000321456">
    <property type="component" value="Unassembled WGS sequence"/>
</dbReference>